<name>A0AAU2VFF7_9ACTN</name>
<accession>A0AAU2VFF7</accession>
<dbReference type="AlphaFoldDB" id="A0AAU2VFF7"/>
<protein>
    <submittedName>
        <fullName evidence="1">Uncharacterized protein</fullName>
    </submittedName>
</protein>
<sequence length="154" mass="16167">MPMTDEVFDAVTDGSTGAELGFWRLPGGFDGLLARWSAAGPLAYAEAEYFGGVGEQRAAVWQPERLRAVWAGAGLVDVSTVAIEVATVFTDFADLWEPFLSGQGPAPGYVAALAPSDRERLREALGAAGPRKPDGSIALTARAWAVSGRRGQAT</sequence>
<evidence type="ECO:0000313" key="1">
    <source>
        <dbReference type="EMBL" id="WTW65796.1"/>
    </source>
</evidence>
<proteinExistence type="predicted"/>
<organism evidence="1">
    <name type="scientific">Streptomyces sp. NBC_00003</name>
    <dbReference type="NCBI Taxonomy" id="2903608"/>
    <lineage>
        <taxon>Bacteria</taxon>
        <taxon>Bacillati</taxon>
        <taxon>Actinomycetota</taxon>
        <taxon>Actinomycetes</taxon>
        <taxon>Kitasatosporales</taxon>
        <taxon>Streptomycetaceae</taxon>
        <taxon>Streptomyces</taxon>
    </lineage>
</organism>
<reference evidence="1" key="1">
    <citation type="submission" date="2022-10" db="EMBL/GenBank/DDBJ databases">
        <title>The complete genomes of actinobacterial strains from the NBC collection.</title>
        <authorList>
            <person name="Joergensen T.S."/>
            <person name="Alvarez Arevalo M."/>
            <person name="Sterndorff E.B."/>
            <person name="Faurdal D."/>
            <person name="Vuksanovic O."/>
            <person name="Mourched A.-S."/>
            <person name="Charusanti P."/>
            <person name="Shaw S."/>
            <person name="Blin K."/>
            <person name="Weber T."/>
        </authorList>
    </citation>
    <scope>NUCLEOTIDE SEQUENCE</scope>
    <source>
        <strain evidence="1">NBC_00003</strain>
    </source>
</reference>
<dbReference type="EMBL" id="CP108318">
    <property type="protein sequence ID" value="WTW65796.1"/>
    <property type="molecule type" value="Genomic_DNA"/>
</dbReference>
<gene>
    <name evidence="1" type="ORF">OG549_37035</name>
</gene>